<comment type="caution">
    <text evidence="15">The sequence shown here is derived from an EMBL/GenBank/DDBJ whole genome shotgun (WGS) entry which is preliminary data.</text>
</comment>
<reference evidence="15" key="1">
    <citation type="submission" date="2021-10" db="EMBL/GenBank/DDBJ databases">
        <title>Streptomonospora sp. nov., isolated from mangrove soil.</title>
        <authorList>
            <person name="Chen X."/>
            <person name="Ge X."/>
            <person name="Liu W."/>
        </authorList>
    </citation>
    <scope>NUCLEOTIDE SEQUENCE</scope>
    <source>
        <strain evidence="15">S1-112</strain>
    </source>
</reference>
<evidence type="ECO:0000256" key="1">
    <source>
        <dbReference type="ARBA" id="ARBA00001966"/>
    </source>
</evidence>
<keyword evidence="5 13" id="KW-0540">Nuclease</keyword>
<dbReference type="Pfam" id="PF01930">
    <property type="entry name" value="Cas_Cas4"/>
    <property type="match status" value="1"/>
</dbReference>
<evidence type="ECO:0000256" key="3">
    <source>
        <dbReference type="ARBA" id="ARBA00012768"/>
    </source>
</evidence>
<dbReference type="GO" id="GO:0046872">
    <property type="term" value="F:metal ion binding"/>
    <property type="evidence" value="ECO:0007669"/>
    <property type="project" value="UniProtKB-KW"/>
</dbReference>
<dbReference type="EC" id="3.1.12.1" evidence="3 13"/>
<dbReference type="InterPro" id="IPR013343">
    <property type="entry name" value="CRISPR-assoc_prot_Cas4"/>
</dbReference>
<evidence type="ECO:0000256" key="7">
    <source>
        <dbReference type="ARBA" id="ARBA00022801"/>
    </source>
</evidence>
<keyword evidence="10 13" id="KW-0411">Iron-sulfur</keyword>
<keyword evidence="7 13" id="KW-0378">Hydrolase</keyword>
<evidence type="ECO:0000256" key="9">
    <source>
        <dbReference type="ARBA" id="ARBA00023004"/>
    </source>
</evidence>
<feature type="domain" description="DUF83" evidence="14">
    <location>
        <begin position="15"/>
        <end position="189"/>
    </location>
</feature>
<dbReference type="InterPro" id="IPR051827">
    <property type="entry name" value="Cas4_exonuclease"/>
</dbReference>
<evidence type="ECO:0000256" key="11">
    <source>
        <dbReference type="ARBA" id="ARBA00023118"/>
    </source>
</evidence>
<dbReference type="EMBL" id="JAJAQC010000099">
    <property type="protein sequence ID" value="MDA0568014.1"/>
    <property type="molecule type" value="Genomic_DNA"/>
</dbReference>
<keyword evidence="6 13" id="KW-0479">Metal-binding</keyword>
<keyword evidence="9 13" id="KW-0408">Iron</keyword>
<keyword evidence="12 13" id="KW-0464">Manganese</keyword>
<evidence type="ECO:0000256" key="13">
    <source>
        <dbReference type="RuleBase" id="RU365022"/>
    </source>
</evidence>
<evidence type="ECO:0000313" key="16">
    <source>
        <dbReference type="Proteomes" id="UP001140076"/>
    </source>
</evidence>
<dbReference type="NCBIfam" id="TIGR00372">
    <property type="entry name" value="cas4"/>
    <property type="match status" value="1"/>
</dbReference>
<comment type="cofactor">
    <cofactor evidence="13">
        <name>iron-sulfur cluster</name>
        <dbReference type="ChEBI" id="CHEBI:30408"/>
    </cofactor>
</comment>
<comment type="similarity">
    <text evidence="2 13">Belongs to the CRISPR-associated exonuclease Cas4 family.</text>
</comment>
<evidence type="ECO:0000256" key="5">
    <source>
        <dbReference type="ARBA" id="ARBA00022722"/>
    </source>
</evidence>
<protein>
    <recommendedName>
        <fullName evidence="4 13">CRISPR-associated exonuclease Cas4</fullName>
        <ecNumber evidence="3 13">3.1.12.1</ecNumber>
    </recommendedName>
</protein>
<evidence type="ECO:0000256" key="4">
    <source>
        <dbReference type="ARBA" id="ARBA00020049"/>
    </source>
</evidence>
<comment type="cofactor">
    <cofactor evidence="1">
        <name>[4Fe-4S] cluster</name>
        <dbReference type="ChEBI" id="CHEBI:49883"/>
    </cofactor>
</comment>
<dbReference type="Proteomes" id="UP001140076">
    <property type="component" value="Unassembled WGS sequence"/>
</dbReference>
<evidence type="ECO:0000313" key="15">
    <source>
        <dbReference type="EMBL" id="MDA0568014.1"/>
    </source>
</evidence>
<dbReference type="Gene3D" id="3.90.320.10">
    <property type="match status" value="1"/>
</dbReference>
<keyword evidence="11 13" id="KW-0051">Antiviral defense</keyword>
<organism evidence="15 16">
    <name type="scientific">Streptomonospora mangrovi</name>
    <dbReference type="NCBI Taxonomy" id="2883123"/>
    <lineage>
        <taxon>Bacteria</taxon>
        <taxon>Bacillati</taxon>
        <taxon>Actinomycetota</taxon>
        <taxon>Actinomycetes</taxon>
        <taxon>Streptosporangiales</taxon>
        <taxon>Nocardiopsidaceae</taxon>
        <taxon>Streptomonospora</taxon>
    </lineage>
</organism>
<keyword evidence="16" id="KW-1185">Reference proteome</keyword>
<comment type="function">
    <text evidence="13">CRISPR (clustered regularly interspaced short palindromic repeat) is an adaptive immune system that provides protection against mobile genetic elements (viruses, transposable elements and conjugative plasmids). CRISPR clusters contain sequences complementary to antecedent mobile elements and target invading nucleic acids. CRISPR clusters are transcribed and processed into CRISPR RNA (crRNA).</text>
</comment>
<dbReference type="GO" id="GO:0004527">
    <property type="term" value="F:exonuclease activity"/>
    <property type="evidence" value="ECO:0007669"/>
    <property type="project" value="UniProtKB-KW"/>
</dbReference>
<dbReference type="GO" id="GO:0051536">
    <property type="term" value="F:iron-sulfur cluster binding"/>
    <property type="evidence" value="ECO:0007669"/>
    <property type="project" value="UniProtKB-KW"/>
</dbReference>
<dbReference type="AlphaFoldDB" id="A0A9X3NU26"/>
<evidence type="ECO:0000256" key="10">
    <source>
        <dbReference type="ARBA" id="ARBA00023014"/>
    </source>
</evidence>
<gene>
    <name evidence="15" type="primary">cas4</name>
    <name evidence="15" type="ORF">LG943_27380</name>
</gene>
<evidence type="ECO:0000256" key="6">
    <source>
        <dbReference type="ARBA" id="ARBA00022723"/>
    </source>
</evidence>
<dbReference type="InterPro" id="IPR011604">
    <property type="entry name" value="PDDEXK-like_dom_sf"/>
</dbReference>
<dbReference type="RefSeq" id="WP_270075246.1">
    <property type="nucleotide sequence ID" value="NZ_JAJAQC010000099.1"/>
</dbReference>
<evidence type="ECO:0000259" key="14">
    <source>
        <dbReference type="Pfam" id="PF01930"/>
    </source>
</evidence>
<sequence length="217" mass="23974">MRRVGPQEPWPVPLSALEHYAYCPRQAGLILLEDAFAEDAATVRGTLAHHRVHDPGHEQRPRVRTLRALPVWHDQLGLTGVCDVVEVHAEGTVVPVEHKSGAYTPGGPADVQVGAQAMCLEQRMDTTITSAAVYTMADRRRHTVAVDAALRERVRATAEAVRAVMAQGRLPAPAADQRCRRCSMNTGCMPKVLAKTRRYERLLADLYTPAPETEWDD</sequence>
<dbReference type="PANTHER" id="PTHR36531:SF6">
    <property type="entry name" value="DNA REPLICATION ATP-DEPENDENT HELICASE_NUCLEASE DNA2"/>
    <property type="match status" value="1"/>
</dbReference>
<dbReference type="GO" id="GO:0051607">
    <property type="term" value="P:defense response to virus"/>
    <property type="evidence" value="ECO:0007669"/>
    <property type="project" value="UniProtKB-KW"/>
</dbReference>
<keyword evidence="8 13" id="KW-0269">Exonuclease</keyword>
<dbReference type="PANTHER" id="PTHR36531">
    <property type="entry name" value="CRISPR-ASSOCIATED EXONUCLEASE CAS4"/>
    <property type="match status" value="1"/>
</dbReference>
<evidence type="ECO:0000256" key="8">
    <source>
        <dbReference type="ARBA" id="ARBA00022839"/>
    </source>
</evidence>
<name>A0A9X3NU26_9ACTN</name>
<dbReference type="InterPro" id="IPR022765">
    <property type="entry name" value="Dna2/Cas4_DUF83"/>
</dbReference>
<accession>A0A9X3NU26</accession>
<comment type="cofactor">
    <cofactor evidence="13">
        <name>Mg(2+)</name>
        <dbReference type="ChEBI" id="CHEBI:18420"/>
    </cofactor>
    <cofactor evidence="13">
        <name>Mn(2+)</name>
        <dbReference type="ChEBI" id="CHEBI:29035"/>
    </cofactor>
    <text evidence="13">Mg(2+) or Mn(2+) required for ssDNA cleavage activity.</text>
</comment>
<proteinExistence type="inferred from homology"/>
<evidence type="ECO:0000256" key="12">
    <source>
        <dbReference type="ARBA" id="ARBA00023211"/>
    </source>
</evidence>
<evidence type="ECO:0000256" key="2">
    <source>
        <dbReference type="ARBA" id="ARBA00009189"/>
    </source>
</evidence>